<keyword evidence="1" id="KW-1133">Transmembrane helix</keyword>
<dbReference type="Proteomes" id="UP000050525">
    <property type="component" value="Unassembled WGS sequence"/>
</dbReference>
<evidence type="ECO:0000313" key="3">
    <source>
        <dbReference type="Proteomes" id="UP000050525"/>
    </source>
</evidence>
<protein>
    <submittedName>
        <fullName evidence="2">Uncharacterized protein</fullName>
    </submittedName>
</protein>
<accession>A0A151M104</accession>
<dbReference type="AlphaFoldDB" id="A0A151M104"/>
<feature type="transmembrane region" description="Helical" evidence="1">
    <location>
        <begin position="46"/>
        <end position="63"/>
    </location>
</feature>
<comment type="caution">
    <text evidence="2">The sequence shown here is derived from an EMBL/GenBank/DDBJ whole genome shotgun (WGS) entry which is preliminary data.</text>
</comment>
<evidence type="ECO:0000313" key="2">
    <source>
        <dbReference type="EMBL" id="KYO18191.1"/>
    </source>
</evidence>
<name>A0A151M104_ALLMI</name>
<reference evidence="2 3" key="1">
    <citation type="journal article" date="2012" name="Genome Biol.">
        <title>Sequencing three crocodilian genomes to illuminate the evolution of archosaurs and amniotes.</title>
        <authorList>
            <person name="St John J.A."/>
            <person name="Braun E.L."/>
            <person name="Isberg S.R."/>
            <person name="Miles L.G."/>
            <person name="Chong A.Y."/>
            <person name="Gongora J."/>
            <person name="Dalzell P."/>
            <person name="Moran C."/>
            <person name="Bed'hom B."/>
            <person name="Abzhanov A."/>
            <person name="Burgess S.C."/>
            <person name="Cooksey A.M."/>
            <person name="Castoe T.A."/>
            <person name="Crawford N.G."/>
            <person name="Densmore L.D."/>
            <person name="Drew J.C."/>
            <person name="Edwards S.V."/>
            <person name="Faircloth B.C."/>
            <person name="Fujita M.K."/>
            <person name="Greenwold M.J."/>
            <person name="Hoffmann F.G."/>
            <person name="Howard J.M."/>
            <person name="Iguchi T."/>
            <person name="Janes D.E."/>
            <person name="Khan S.Y."/>
            <person name="Kohno S."/>
            <person name="de Koning A.J."/>
            <person name="Lance S.L."/>
            <person name="McCarthy F.M."/>
            <person name="McCormack J.E."/>
            <person name="Merchant M.E."/>
            <person name="Peterson D.G."/>
            <person name="Pollock D.D."/>
            <person name="Pourmand N."/>
            <person name="Raney B.J."/>
            <person name="Roessler K.A."/>
            <person name="Sanford J.R."/>
            <person name="Sawyer R.H."/>
            <person name="Schmidt C.J."/>
            <person name="Triplett E.W."/>
            <person name="Tuberville T.D."/>
            <person name="Venegas-Anaya M."/>
            <person name="Howard J.T."/>
            <person name="Jarvis E.D."/>
            <person name="Guillette L.J.Jr."/>
            <person name="Glenn T.C."/>
            <person name="Green R.E."/>
            <person name="Ray D.A."/>
        </authorList>
    </citation>
    <scope>NUCLEOTIDE SEQUENCE [LARGE SCALE GENOMIC DNA]</scope>
    <source>
        <strain evidence="2">KSC_2009_1</strain>
    </source>
</reference>
<sequence>MTECVDPQDHRLKTTALGRSSCRHRCTWRLSDLPERRRPRIKRSQFVWLAVPGLSHGIVVFLLETLPKLAEKVTTHVT</sequence>
<keyword evidence="1" id="KW-0812">Transmembrane</keyword>
<keyword evidence="1" id="KW-0472">Membrane</keyword>
<gene>
    <name evidence="2" type="ORF">Y1Q_0011751</name>
</gene>
<evidence type="ECO:0000256" key="1">
    <source>
        <dbReference type="SAM" id="Phobius"/>
    </source>
</evidence>
<organism evidence="2 3">
    <name type="scientific">Alligator mississippiensis</name>
    <name type="common">American alligator</name>
    <dbReference type="NCBI Taxonomy" id="8496"/>
    <lineage>
        <taxon>Eukaryota</taxon>
        <taxon>Metazoa</taxon>
        <taxon>Chordata</taxon>
        <taxon>Craniata</taxon>
        <taxon>Vertebrata</taxon>
        <taxon>Euteleostomi</taxon>
        <taxon>Archelosauria</taxon>
        <taxon>Archosauria</taxon>
        <taxon>Crocodylia</taxon>
        <taxon>Alligatoridae</taxon>
        <taxon>Alligatorinae</taxon>
        <taxon>Alligator</taxon>
    </lineage>
</organism>
<dbReference type="EMBL" id="AKHW03006853">
    <property type="protein sequence ID" value="KYO18191.1"/>
    <property type="molecule type" value="Genomic_DNA"/>
</dbReference>
<proteinExistence type="predicted"/>
<keyword evidence="3" id="KW-1185">Reference proteome</keyword>